<comment type="caution">
    <text evidence="2">The sequence shown here is derived from an EMBL/GenBank/DDBJ whole genome shotgun (WGS) entry which is preliminary data.</text>
</comment>
<keyword evidence="2" id="KW-0675">Receptor</keyword>
<dbReference type="CDD" id="cd13578">
    <property type="entry name" value="PBP2_Bug27"/>
    <property type="match status" value="1"/>
</dbReference>
<evidence type="ECO:0000313" key="3">
    <source>
        <dbReference type="Proteomes" id="UP000294664"/>
    </source>
</evidence>
<dbReference type="Proteomes" id="UP000294664">
    <property type="component" value="Unassembled WGS sequence"/>
</dbReference>
<proteinExistence type="inferred from homology"/>
<comment type="similarity">
    <text evidence="1">Belongs to the UPF0065 (bug) family.</text>
</comment>
<dbReference type="EMBL" id="SMAI01000003">
    <property type="protein sequence ID" value="TCT06224.1"/>
    <property type="molecule type" value="Genomic_DNA"/>
</dbReference>
<dbReference type="PANTHER" id="PTHR42928">
    <property type="entry name" value="TRICARBOXYLATE-BINDING PROTEIN"/>
    <property type="match status" value="1"/>
</dbReference>
<protein>
    <submittedName>
        <fullName evidence="2">Tripartite-type tricarboxylate transporter receptor subunit TctC</fullName>
    </submittedName>
</protein>
<dbReference type="PIRSF" id="PIRSF017082">
    <property type="entry name" value="YflP"/>
    <property type="match status" value="1"/>
</dbReference>
<dbReference type="Pfam" id="PF03401">
    <property type="entry name" value="TctC"/>
    <property type="match status" value="1"/>
</dbReference>
<dbReference type="OrthoDB" id="7250553at2"/>
<name>A0A4R3LZN1_9HYPH</name>
<keyword evidence="3" id="KW-1185">Reference proteome</keyword>
<reference evidence="2 3" key="1">
    <citation type="submission" date="2019-03" db="EMBL/GenBank/DDBJ databases">
        <title>Genomic Encyclopedia of Type Strains, Phase IV (KMG-IV): sequencing the most valuable type-strain genomes for metagenomic binning, comparative biology and taxonomic classification.</title>
        <authorList>
            <person name="Goeker M."/>
        </authorList>
    </citation>
    <scope>NUCLEOTIDE SEQUENCE [LARGE SCALE GENOMIC DNA]</scope>
    <source>
        <strain evidence="2 3">DSM 9035</strain>
    </source>
</reference>
<sequence length="324" mass="33392">MSIFARGARAALAGLLLSAVALGGALAQSGAPLRIIVPFPPGSGTDIVARLIAGELQPKLNQTVVVLNQAGGGGISATLATAKADPDGNTIFLTTSAHAILPKVKKDLPFDIVKDFAPVMLVCAGPLVLTVAAEFPAKDLKEMIALAKAKPGQIDYASSGIGTAPHLAMELLNAKAGIKMTHVPYRGGAPAIADVAAGNVPMYFGAPSSGLPFISAGKVRAIAVSSAKRAAFMPNVPTVQEQGIAEFDVELWYGILAPAKTPPARIAQLQKDISEILAKPSVRETMLGLGFEPRPSSSAAFAAYLDKEVKLWGEVADLAGMKPE</sequence>
<organism evidence="2 3">
    <name type="scientific">Aquabacter spiritensis</name>
    <dbReference type="NCBI Taxonomy" id="933073"/>
    <lineage>
        <taxon>Bacteria</taxon>
        <taxon>Pseudomonadati</taxon>
        <taxon>Pseudomonadota</taxon>
        <taxon>Alphaproteobacteria</taxon>
        <taxon>Hyphomicrobiales</taxon>
        <taxon>Xanthobacteraceae</taxon>
        <taxon>Aquabacter</taxon>
    </lineage>
</organism>
<evidence type="ECO:0000313" key="2">
    <source>
        <dbReference type="EMBL" id="TCT06224.1"/>
    </source>
</evidence>
<evidence type="ECO:0000256" key="1">
    <source>
        <dbReference type="ARBA" id="ARBA00006987"/>
    </source>
</evidence>
<gene>
    <name evidence="2" type="ORF">EDC64_103328</name>
</gene>
<dbReference type="InterPro" id="IPR042100">
    <property type="entry name" value="Bug_dom1"/>
</dbReference>
<dbReference type="PANTHER" id="PTHR42928:SF5">
    <property type="entry name" value="BLR1237 PROTEIN"/>
    <property type="match status" value="1"/>
</dbReference>
<dbReference type="RefSeq" id="WP_132030733.1">
    <property type="nucleotide sequence ID" value="NZ_SMAI01000003.1"/>
</dbReference>
<accession>A0A4R3LZN1</accession>
<dbReference type="Gene3D" id="3.40.190.150">
    <property type="entry name" value="Bordetella uptake gene, domain 1"/>
    <property type="match status" value="1"/>
</dbReference>
<dbReference type="InterPro" id="IPR005064">
    <property type="entry name" value="BUG"/>
</dbReference>
<dbReference type="SUPFAM" id="SSF53850">
    <property type="entry name" value="Periplasmic binding protein-like II"/>
    <property type="match status" value="1"/>
</dbReference>
<dbReference type="Gene3D" id="3.40.190.10">
    <property type="entry name" value="Periplasmic binding protein-like II"/>
    <property type="match status" value="1"/>
</dbReference>
<dbReference type="AlphaFoldDB" id="A0A4R3LZN1"/>